<dbReference type="AlphaFoldDB" id="A0A7W9J8T1"/>
<evidence type="ECO:0000256" key="1">
    <source>
        <dbReference type="SAM" id="MobiDB-lite"/>
    </source>
</evidence>
<comment type="caution">
    <text evidence="2">The sequence shown here is derived from an EMBL/GenBank/DDBJ whole genome shotgun (WGS) entry which is preliminary data.</text>
</comment>
<sequence>MTTKTVNKLPVPGATLHYEVTGTGPILLLIAGGFTDGGVFDSIVGQLAADYTVVTYDPRGNSRSPYDAQRARPTSQPPRSQVVATAEHSRSETVPADARSTDPRPAGPRPQVVATDELPQAVPAHPHDERIDQSAEDALALIDAVGGGEPAYVFGSSSGAITGLN</sequence>
<proteinExistence type="predicted"/>
<dbReference type="Proteomes" id="UP000549971">
    <property type="component" value="Unassembled WGS sequence"/>
</dbReference>
<organism evidence="2 3">
    <name type="scientific">Kribbella italica</name>
    <dbReference type="NCBI Taxonomy" id="1540520"/>
    <lineage>
        <taxon>Bacteria</taxon>
        <taxon>Bacillati</taxon>
        <taxon>Actinomycetota</taxon>
        <taxon>Actinomycetes</taxon>
        <taxon>Propionibacteriales</taxon>
        <taxon>Kribbellaceae</taxon>
        <taxon>Kribbella</taxon>
    </lineage>
</organism>
<dbReference type="EMBL" id="JACHMY010000001">
    <property type="protein sequence ID" value="MBB5837280.1"/>
    <property type="molecule type" value="Genomic_DNA"/>
</dbReference>
<accession>A0A7W9J8T1</accession>
<dbReference type="Gene3D" id="3.40.50.1820">
    <property type="entry name" value="alpha/beta hydrolase"/>
    <property type="match status" value="1"/>
</dbReference>
<feature type="region of interest" description="Disordered" evidence="1">
    <location>
        <begin position="56"/>
        <end position="112"/>
    </location>
</feature>
<feature type="compositionally biased region" description="Polar residues" evidence="1">
    <location>
        <begin position="72"/>
        <end position="83"/>
    </location>
</feature>
<protein>
    <submittedName>
        <fullName evidence="2">Pimeloyl-ACP methyl ester carboxylesterase</fullName>
    </submittedName>
</protein>
<reference evidence="2 3" key="1">
    <citation type="submission" date="2020-08" db="EMBL/GenBank/DDBJ databases">
        <title>Sequencing the genomes of 1000 actinobacteria strains.</title>
        <authorList>
            <person name="Klenk H.-P."/>
        </authorList>
    </citation>
    <scope>NUCLEOTIDE SEQUENCE [LARGE SCALE GENOMIC DNA]</scope>
    <source>
        <strain evidence="2 3">DSM 28967</strain>
    </source>
</reference>
<dbReference type="SUPFAM" id="SSF53474">
    <property type="entry name" value="alpha/beta-Hydrolases"/>
    <property type="match status" value="1"/>
</dbReference>
<dbReference type="InterPro" id="IPR029058">
    <property type="entry name" value="AB_hydrolase_fold"/>
</dbReference>
<keyword evidence="3" id="KW-1185">Reference proteome</keyword>
<evidence type="ECO:0000313" key="3">
    <source>
        <dbReference type="Proteomes" id="UP000549971"/>
    </source>
</evidence>
<gene>
    <name evidence="2" type="ORF">HDA39_004014</name>
</gene>
<name>A0A7W9J8T1_9ACTN</name>
<evidence type="ECO:0000313" key="2">
    <source>
        <dbReference type="EMBL" id="MBB5837280.1"/>
    </source>
</evidence>
<dbReference type="RefSeq" id="WP_184797164.1">
    <property type="nucleotide sequence ID" value="NZ_JACHMY010000001.1"/>
</dbReference>